<proteinExistence type="inferred from homology"/>
<dbReference type="CDD" id="cd00174">
    <property type="entry name" value="SH3"/>
    <property type="match status" value="3"/>
</dbReference>
<dbReference type="SUPFAM" id="SSF52799">
    <property type="entry name" value="(Phosphotyrosine protein) phosphatases II"/>
    <property type="match status" value="1"/>
</dbReference>
<evidence type="ECO:0000259" key="18">
    <source>
        <dbReference type="PROSITE" id="PS50002"/>
    </source>
</evidence>
<dbReference type="OrthoDB" id="6108017at2759"/>
<feature type="region of interest" description="Disordered" evidence="17">
    <location>
        <begin position="604"/>
        <end position="623"/>
    </location>
</feature>
<dbReference type="PROSITE" id="PS50011">
    <property type="entry name" value="PROTEIN_KINASE_DOM"/>
    <property type="match status" value="1"/>
</dbReference>
<keyword evidence="24" id="KW-0418">Kinase</keyword>
<dbReference type="InterPro" id="IPR036961">
    <property type="entry name" value="Kinesin_motor_dom_sf"/>
</dbReference>
<keyword evidence="11" id="KW-0206">Cytoskeleton</keyword>
<dbReference type="SUPFAM" id="SSF50044">
    <property type="entry name" value="SH3-domain"/>
    <property type="match status" value="6"/>
</dbReference>
<feature type="region of interest" description="Disordered" evidence="17">
    <location>
        <begin position="1003"/>
        <end position="1046"/>
    </location>
</feature>
<feature type="region of interest" description="Disordered" evidence="17">
    <location>
        <begin position="1803"/>
        <end position="1833"/>
    </location>
</feature>
<dbReference type="Gene3D" id="1.10.10.820">
    <property type="match status" value="1"/>
</dbReference>
<dbReference type="PANTHER" id="PTHR46256">
    <property type="entry name" value="AGAP011099-PA"/>
    <property type="match status" value="1"/>
</dbReference>
<dbReference type="Pfam" id="PF07653">
    <property type="entry name" value="SH3_2"/>
    <property type="match status" value="1"/>
</dbReference>
<feature type="compositionally biased region" description="Basic and acidic residues" evidence="17">
    <location>
        <begin position="2572"/>
        <end position="2582"/>
    </location>
</feature>
<feature type="domain" description="SAM" evidence="22">
    <location>
        <begin position="1917"/>
        <end position="1982"/>
    </location>
</feature>
<gene>
    <name evidence="24" type="ORF">PTSG_11624</name>
</gene>
<feature type="region of interest" description="Actin-binding" evidence="14">
    <location>
        <begin position="1075"/>
        <end position="1097"/>
    </location>
</feature>
<dbReference type="SMART" id="SM00454">
    <property type="entry name" value="SAM"/>
    <property type="match status" value="2"/>
</dbReference>
<dbReference type="InterPro" id="IPR027417">
    <property type="entry name" value="P-loop_NTPase"/>
</dbReference>
<dbReference type="FunFam" id="1.10.510.10:FF:000421">
    <property type="entry name" value="Serine/threonine-protein kinase PAK 6"/>
    <property type="match status" value="1"/>
</dbReference>
<dbReference type="GO" id="GO:0004725">
    <property type="term" value="F:protein tyrosine phosphatase activity"/>
    <property type="evidence" value="ECO:0007669"/>
    <property type="project" value="InterPro"/>
</dbReference>
<dbReference type="PROSITE" id="PS50056">
    <property type="entry name" value="TYR_PHOSPHATASE_2"/>
    <property type="match status" value="1"/>
</dbReference>
<feature type="coiled-coil region" evidence="16">
    <location>
        <begin position="1714"/>
        <end position="1762"/>
    </location>
</feature>
<dbReference type="PROSITE" id="PS00107">
    <property type="entry name" value="PROTEIN_KINASE_ATP"/>
    <property type="match status" value="1"/>
</dbReference>
<dbReference type="Gene3D" id="1.10.150.50">
    <property type="entry name" value="Transcription Factor, Ets-1"/>
    <property type="match status" value="2"/>
</dbReference>
<dbReference type="RefSeq" id="XP_004998117.1">
    <property type="nucleotide sequence ID" value="XM_004998060.1"/>
</dbReference>
<dbReference type="GO" id="GO:0004674">
    <property type="term" value="F:protein serine/threonine kinase activity"/>
    <property type="evidence" value="ECO:0007669"/>
    <property type="project" value="UniProtKB-KW"/>
</dbReference>
<dbReference type="EMBL" id="GL832956">
    <property type="protein sequence ID" value="EGD75941.1"/>
    <property type="molecule type" value="Genomic_DNA"/>
</dbReference>
<dbReference type="CDD" id="cd00124">
    <property type="entry name" value="MYSc"/>
    <property type="match status" value="1"/>
</dbReference>
<keyword evidence="12" id="KW-0966">Cell projection</keyword>
<dbReference type="InterPro" id="IPR052409">
    <property type="entry name" value="Myosin-III_kinase_activity"/>
</dbReference>
<dbReference type="SUPFAM" id="SSF56112">
    <property type="entry name" value="Protein kinase-like (PK-like)"/>
    <property type="match status" value="1"/>
</dbReference>
<feature type="domain" description="SAM" evidence="22">
    <location>
        <begin position="2506"/>
        <end position="2571"/>
    </location>
</feature>
<dbReference type="InterPro" id="IPR017441">
    <property type="entry name" value="Protein_kinase_ATP_BS"/>
</dbReference>
<dbReference type="InterPro" id="IPR013761">
    <property type="entry name" value="SAM/pointed_sf"/>
</dbReference>
<evidence type="ECO:0000256" key="16">
    <source>
        <dbReference type="SAM" id="Coils"/>
    </source>
</evidence>
<dbReference type="PANTHER" id="PTHR46256:SF3">
    <property type="entry name" value="MYOSIN MOTOR DOMAIN-CONTAINING PROTEIN"/>
    <property type="match status" value="1"/>
</dbReference>
<feature type="domain" description="SH3" evidence="18">
    <location>
        <begin position="2079"/>
        <end position="2138"/>
    </location>
</feature>
<evidence type="ECO:0000256" key="17">
    <source>
        <dbReference type="SAM" id="MobiDB-lite"/>
    </source>
</evidence>
<evidence type="ECO:0000259" key="20">
    <source>
        <dbReference type="PROSITE" id="PS50055"/>
    </source>
</evidence>
<dbReference type="Gene3D" id="3.40.850.10">
    <property type="entry name" value="Kinesin motor domain"/>
    <property type="match status" value="3"/>
</dbReference>
<evidence type="ECO:0000256" key="9">
    <source>
        <dbReference type="ARBA" id="ARBA00023175"/>
    </source>
</evidence>
<feature type="binding site" evidence="15">
    <location>
        <position position="50"/>
    </location>
    <ligand>
        <name>ATP</name>
        <dbReference type="ChEBI" id="CHEBI:30616"/>
    </ligand>
</feature>
<dbReference type="Gene3D" id="3.90.190.10">
    <property type="entry name" value="Protein tyrosine phosphatase superfamily"/>
    <property type="match status" value="1"/>
</dbReference>
<feature type="domain" description="Myosin motor" evidence="23">
    <location>
        <begin position="375"/>
        <end position="1213"/>
    </location>
</feature>
<dbReference type="PROSITE" id="PS50055">
    <property type="entry name" value="TYR_PHOSPHATASE_PTP"/>
    <property type="match status" value="1"/>
</dbReference>
<dbReference type="SMART" id="SM00194">
    <property type="entry name" value="PTPc"/>
    <property type="match status" value="1"/>
</dbReference>
<feature type="domain" description="Tyrosine specific protein phosphatases" evidence="21">
    <location>
        <begin position="1574"/>
        <end position="1648"/>
    </location>
</feature>
<dbReference type="InterPro" id="IPR000387">
    <property type="entry name" value="Tyr_Pase_dom"/>
</dbReference>
<evidence type="ECO:0000256" key="1">
    <source>
        <dbReference type="ARBA" id="ARBA00004245"/>
    </source>
</evidence>
<evidence type="ECO:0000256" key="11">
    <source>
        <dbReference type="ARBA" id="ARBA00023212"/>
    </source>
</evidence>
<dbReference type="GeneID" id="16078713"/>
<feature type="region of interest" description="Disordered" evidence="17">
    <location>
        <begin position="2639"/>
        <end position="2735"/>
    </location>
</feature>
<name>F2TX32_SALR5</name>
<evidence type="ECO:0000256" key="4">
    <source>
        <dbReference type="ARBA" id="ARBA00022490"/>
    </source>
</evidence>
<evidence type="ECO:0000313" key="24">
    <source>
        <dbReference type="EMBL" id="EGD75941.1"/>
    </source>
</evidence>
<feature type="compositionally biased region" description="Basic and acidic residues" evidence="17">
    <location>
        <begin position="1243"/>
        <end position="1322"/>
    </location>
</feature>
<dbReference type="Pfam" id="PF00063">
    <property type="entry name" value="Myosin_head"/>
    <property type="match status" value="2"/>
</dbReference>
<evidence type="ECO:0000256" key="5">
    <source>
        <dbReference type="ARBA" id="ARBA00022737"/>
    </source>
</evidence>
<dbReference type="InterPro" id="IPR016130">
    <property type="entry name" value="Tyr_Pase_AS"/>
</dbReference>
<keyword evidence="4" id="KW-0963">Cytoplasm</keyword>
<evidence type="ECO:0000256" key="13">
    <source>
        <dbReference type="PROSITE-ProRule" id="PRU00192"/>
    </source>
</evidence>
<keyword evidence="16" id="KW-0175">Coiled coil</keyword>
<dbReference type="PRINTS" id="PR00193">
    <property type="entry name" value="MYOSINHEAVY"/>
</dbReference>
<evidence type="ECO:0000256" key="10">
    <source>
        <dbReference type="ARBA" id="ARBA00023203"/>
    </source>
</evidence>
<keyword evidence="3 13" id="KW-0728">SH3 domain</keyword>
<feature type="compositionally biased region" description="Basic residues" evidence="17">
    <location>
        <begin position="1037"/>
        <end position="1046"/>
    </location>
</feature>
<dbReference type="GO" id="GO:0003779">
    <property type="term" value="F:actin binding"/>
    <property type="evidence" value="ECO:0007669"/>
    <property type="project" value="UniProtKB-KW"/>
</dbReference>
<accession>F2TX32</accession>
<evidence type="ECO:0000256" key="3">
    <source>
        <dbReference type="ARBA" id="ARBA00022443"/>
    </source>
</evidence>
<feature type="region of interest" description="Disordered" evidence="17">
    <location>
        <begin position="2572"/>
        <end position="2598"/>
    </location>
</feature>
<evidence type="ECO:0000256" key="14">
    <source>
        <dbReference type="PROSITE-ProRule" id="PRU00782"/>
    </source>
</evidence>
<dbReference type="Gene3D" id="1.20.58.530">
    <property type="match status" value="2"/>
</dbReference>
<feature type="binding site" evidence="14">
    <location>
        <begin position="468"/>
        <end position="475"/>
    </location>
    <ligand>
        <name>ATP</name>
        <dbReference type="ChEBI" id="CHEBI:30616"/>
    </ligand>
</feature>
<dbReference type="GO" id="GO:0030832">
    <property type="term" value="P:regulation of actin filament length"/>
    <property type="evidence" value="ECO:0007669"/>
    <property type="project" value="TreeGrafter"/>
</dbReference>
<dbReference type="eggNOG" id="KOG0789">
    <property type="taxonomic scope" value="Eukaryota"/>
</dbReference>
<keyword evidence="25" id="KW-1185">Reference proteome</keyword>
<dbReference type="PROSITE" id="PS00108">
    <property type="entry name" value="PROTEIN_KINASE_ST"/>
    <property type="match status" value="1"/>
</dbReference>
<feature type="compositionally biased region" description="Low complexity" evidence="17">
    <location>
        <begin position="1327"/>
        <end position="1347"/>
    </location>
</feature>
<sequence length="2735" mass="310386">MAGRGPTNAALKELQHPSKFIQLKDQIGKGAYGKVFKGVLKNVKQLVAVKIVPIIEDEEDAIALELQVLANQSSHRNIARFYAAYLDVNPKDDILGDGLPQLWLTMQYCAYGSATGLVSSIRRPKPNIHDPSKTRKPGYLPEPCIAFIAKECLRGLEYLHSNKVIHRDIKGQNVLLTRDMNIKLVDFGVCALLQEQVGRRDTVIGTPFWMAPEVILCETSPPGTQSYDSKCDIWSLGITCIEIAEGHPPLHKMPAMKALMKIPNLRAPTLSSSHKWSKTFQDFVYKALQKNPKKRPRALELSTHLFVQSVDEVQAKEELLKLAHQVLPPLPDDDEPEWFGEEDAGDGYHIDTMLFDRSKKLPLLSKQTEYGDAVRSTDNLTELKDLDTGRLISILRKRYNKDVIYTLVGDILVALNPFHDLDIYTEAYHNLFLTTTPVNPFPHIFGVARLAYSNLKHTHQNQCCVISGESGAGKTETAKYFVRHILHIIAHDSTGVSNRSLEKRIQGCNPVLEAFGNAKTLMNENSSRFGKFVELRISPDMRILGATVAQYLLEKSRVCLQGPGERNFHVFYYVINGWKEESYRKALRITNVYDYNYLGGMSPEVTPDHDDDDGQRGGKRNWGKYNKLEGRGLSKHTRAKNMEKLMLEKKYQQIQKARSGAELEVTGLENMNMEEALEQYTALRQAMQDITFTTEEILEIKLLLAIVLHVGNIDFRVADNADHAVVFTPDALDHVANMIGVGSMELDNALTTNVSITRGETIMRRLRPHQARDARDGAAKALYNRLFAWIVTRINNVLNAGGDTPSLEIGVLDIFGFEKFKINSLEQLCINIANEQLQYFFNQHVFAWELDDLKAEGLKLDGITFDNNKPILDMFLSKMGMLSIIDEESYFPKANDQSLANKINTNLKKSRGMYVPPQSQHSPIFTINHYACAVTYSFENFLEKNRDTLSPMIEAVFCECGVPLIRMLFRHNVGATGILGEEWQADADRNRTATIFASLTPEALENHQRRASKPMLNRMNSSRRSRRDDKSGSLRRSASRKSWKRRRSRAFIAPIVRQGGRKNKPTICGHFKSSLADLMSKMLAARPHFVRCIKPNTRQEPRNFKEEQVTRQLNYTGLLATIKIRQQGYPVRLPFGEFVRMYQIVGFELTKEIAPVDEQAACVRILSEPGVSSLLAKVATKSGPTWRGQAWDVGKTKVFMKHYTADALQQLLEHFHQRATVIQAHVRRWRVRGLLQKLIAEAKEKKRREEEERRKREEERKRKEAEERKRKEEAERRRREEEERRRREEEEEQRKQLELEEKRKRKEEKERKKREKKDEKDRKKNKSSAAAAAAAVSKPPPAAATSPQYRKRSRDDASAAAAAAAAIKPRRTHIRVPKMSSAVSDKKEMLVAPFDKEEFKHISMRLVKKNKIPPGTSQLNRYMNILPNPRTRVRLQQLGEDKTTTYINANYIHGWDGGHGSYIATQGPKQETMADFWRMVWETNSNTIIMVTGLKEKGVVKCARYWPKVLYNEKEQLGDMQLGYMNVAVLEGRKSGGYVVTKIRLKKDKVKGERIVMHYWYNSWPDHGVPNNTTAVHHMLDTARKWCDEPTRPWVVHCSAGVGRTGTFITIDIGIRMLNRTGKADVNDIIRGLRRDRCAMVQHPEQAAFAHKALEEYAKENGVQPEPLVGSSDNQTLVESIMKAQQSVPPSFDQHDSQLEVDEGSDEVVPRWRLATLKRREEEEREEIMELEMEDDIGRRRAQRLRERQQAKEAMKNKALQRLELLEAGNQQALMSDLNIQISRGVANTIKRKLEDLTFADYSSDEDDETRGPMFDFDERSDSSDGEDTLRPGGMLAGVVDEEDEDDDDYLMLLEQEAEALSRPVHAPQQQPQRQHSFPHAGVHDYGGERDSQASAIVAQLPRRDETEWKVKPPLTWKPRHCADWLAFTAPQLDYIARALEDNQVHGAELLKLNDSRLKSIGVTDAKDRKAFKTCIKQLKSATRKGLEAGYARDDSTLASDRSKAEVYVAIAGFPGHPGRNQLAFREGDRFALLQEVSPDWYEMRLQSTGQTGMVPANYVQLVRGGERSQHTAAPSVIEAVAHVQAIADFKGAAGQLPLIVGEEFAVLQRRDANWLLARNRQGQTGLIPSTYVRDVDAKRKLLVLEDYLADDGVLLVAKGEVVRQTGWGVDDSIAIHTAAGHTRTVPPSVVVEHHPDYGFEREMEAVTAYVGGQGKLGLTPGDKIKALTLLATSWVYGFHPRTSTYGFVPISFLRDMSEETMPMTVIAPYDSQGQPGHVSVRVGQQVQLLKEVSADWCVVQVSPRERGLVPRGFLERARQESTTEVMRAKRAYEHSTSGFFLFEDEAVTVLQQSSDDWYYVRRSNGEEGMAPAQLLQPASVFFKAIADFSGQRTSSQLSFNRGDIFNLLSFKSNDWLQARNSDGRIGLVPAAYVEEVAPPEAFEPSRKAYVPPVEKGRVASRARVFSTPQSAMPTQQQKRESLVRGPSVHRLKSAFSRHALPLHEWTNEHVLDWLVTLAMDTDVVERVFRERRVDGAMLVRLTDRDLRGLGLKGRRTRDDLLHAIEDLRTTTEEKRAADAHPHRAPNSGNKSDSLRHRAASAGLAAQLNQLLTPDGQKHKGKRGKKDKQAFALELARKSMRQAERQKAMDEWRERRRGDGGLDYDDDQGADAGAVGPYDNGYPRDDYGYREEQGRARRRGYDRSPGRYERHGREHPRYGGRYDYDDDGDDDREWF</sequence>
<keyword evidence="5" id="KW-0677">Repeat</keyword>
<feature type="region of interest" description="Disordered" evidence="17">
    <location>
        <begin position="1243"/>
        <end position="1364"/>
    </location>
</feature>
<keyword evidence="8 14" id="KW-0518">Myosin</keyword>
<dbReference type="Gene3D" id="3.30.200.20">
    <property type="entry name" value="Phosphorylase Kinase, domain 1"/>
    <property type="match status" value="1"/>
</dbReference>
<evidence type="ECO:0000256" key="12">
    <source>
        <dbReference type="ARBA" id="ARBA00023273"/>
    </source>
</evidence>
<dbReference type="Pfam" id="PF00069">
    <property type="entry name" value="Pkinase"/>
    <property type="match status" value="1"/>
</dbReference>
<dbReference type="GO" id="GO:0000146">
    <property type="term" value="F:microfilament motor activity"/>
    <property type="evidence" value="ECO:0007669"/>
    <property type="project" value="TreeGrafter"/>
</dbReference>
<comment type="subcellular location">
    <subcellularLocation>
        <location evidence="2">Cell projection</location>
    </subcellularLocation>
    <subcellularLocation>
        <location evidence="1">Cytoplasm</location>
        <location evidence="1">Cytoskeleton</location>
    </subcellularLocation>
</comment>
<dbReference type="InParanoid" id="F2TX32"/>
<dbReference type="InterPro" id="IPR000242">
    <property type="entry name" value="PTP_cat"/>
</dbReference>
<feature type="compositionally biased region" description="Basic and acidic residues" evidence="17">
    <location>
        <begin position="2639"/>
        <end position="2660"/>
    </location>
</feature>
<feature type="domain" description="SH3" evidence="18">
    <location>
        <begin position="2259"/>
        <end position="2320"/>
    </location>
</feature>
<keyword evidence="9 14" id="KW-0505">Motor protein</keyword>
<dbReference type="PROSITE" id="PS50105">
    <property type="entry name" value="SAM_DOMAIN"/>
    <property type="match status" value="2"/>
</dbReference>
<dbReference type="STRING" id="946362.F2TX32"/>
<dbReference type="GO" id="GO:0005524">
    <property type="term" value="F:ATP binding"/>
    <property type="evidence" value="ECO:0007669"/>
    <property type="project" value="UniProtKB-UniRule"/>
</dbReference>
<feature type="compositionally biased region" description="Acidic residues" evidence="17">
    <location>
        <begin position="2724"/>
        <end position="2735"/>
    </location>
</feature>
<evidence type="ECO:0000256" key="15">
    <source>
        <dbReference type="PROSITE-ProRule" id="PRU10141"/>
    </source>
</evidence>
<reference evidence="24" key="1">
    <citation type="submission" date="2009-08" db="EMBL/GenBank/DDBJ databases">
        <title>Annotation of Salpingoeca rosetta.</title>
        <authorList>
            <consortium name="The Broad Institute Genome Sequencing Platform"/>
            <person name="Russ C."/>
            <person name="Cuomo C."/>
            <person name="Burger G."/>
            <person name="Gray M.W."/>
            <person name="Holland P.W.H."/>
            <person name="King N."/>
            <person name="Lang F.B.F."/>
            <person name="Roger A.J."/>
            <person name="Ruiz-Trillo I."/>
            <person name="Young S.K."/>
            <person name="Zeng Q."/>
            <person name="Gargeya S."/>
            <person name="Alvarado L."/>
            <person name="Berlin A."/>
            <person name="Chapman S.B."/>
            <person name="Chen Z."/>
            <person name="Freedman E."/>
            <person name="Gellesch M."/>
            <person name="Goldberg J."/>
            <person name="Griggs A."/>
            <person name="Gujja S."/>
            <person name="Heilman E."/>
            <person name="Heiman D."/>
            <person name="Howarth C."/>
            <person name="Mehta T."/>
            <person name="Neiman D."/>
            <person name="Pearson M."/>
            <person name="Roberts A."/>
            <person name="Saif S."/>
            <person name="Shea T."/>
            <person name="Shenoy N."/>
            <person name="Sisk P."/>
            <person name="Stolte C."/>
            <person name="Sykes S."/>
            <person name="White J."/>
            <person name="Yandava C."/>
            <person name="Haas B."/>
            <person name="Nusbaum C."/>
            <person name="Birren B."/>
        </authorList>
    </citation>
    <scope>NUCLEOTIDE SEQUENCE [LARGE SCALE GENOMIC DNA]</scope>
    <source>
        <strain evidence="24">ATCC 50818</strain>
    </source>
</reference>
<dbReference type="Pfam" id="PF00102">
    <property type="entry name" value="Y_phosphatase"/>
    <property type="match status" value="1"/>
</dbReference>
<feature type="domain" description="SH3" evidence="18">
    <location>
        <begin position="2378"/>
        <end position="2439"/>
    </location>
</feature>
<protein>
    <submittedName>
        <fullName evidence="24">Serine/threonine protein kinase</fullName>
    </submittedName>
</protein>
<dbReference type="SUPFAM" id="SSF47769">
    <property type="entry name" value="SAM/Pointed domain"/>
    <property type="match status" value="2"/>
</dbReference>
<dbReference type="Gene3D" id="1.20.120.720">
    <property type="entry name" value="Myosin VI head, motor domain, U50 subdomain"/>
    <property type="match status" value="2"/>
</dbReference>
<feature type="domain" description="Tyrosine-protein phosphatase" evidence="20">
    <location>
        <begin position="1420"/>
        <end position="1657"/>
    </location>
</feature>
<dbReference type="GO" id="GO:0016459">
    <property type="term" value="C:myosin complex"/>
    <property type="evidence" value="ECO:0007669"/>
    <property type="project" value="UniProtKB-KW"/>
</dbReference>
<evidence type="ECO:0000259" key="22">
    <source>
        <dbReference type="PROSITE" id="PS50105"/>
    </source>
</evidence>
<dbReference type="InterPro" id="IPR001452">
    <property type="entry name" value="SH3_domain"/>
</dbReference>
<keyword evidence="24" id="KW-0808">Transferase</keyword>
<dbReference type="Gene3D" id="1.10.510.10">
    <property type="entry name" value="Transferase(Phosphotransferase) domain 1"/>
    <property type="match status" value="1"/>
</dbReference>
<dbReference type="InterPro" id="IPR003595">
    <property type="entry name" value="Tyr_Pase_cat"/>
</dbReference>
<organism evidence="25">
    <name type="scientific">Salpingoeca rosetta (strain ATCC 50818 / BSB-021)</name>
    <dbReference type="NCBI Taxonomy" id="946362"/>
    <lineage>
        <taxon>Eukaryota</taxon>
        <taxon>Choanoflagellata</taxon>
        <taxon>Craspedida</taxon>
        <taxon>Salpingoecidae</taxon>
        <taxon>Salpingoeca</taxon>
    </lineage>
</organism>
<feature type="domain" description="SH3" evidence="18">
    <location>
        <begin position="2003"/>
        <end position="2065"/>
    </location>
</feature>
<dbReference type="eggNOG" id="KOG0587">
    <property type="taxonomic scope" value="Eukaryota"/>
</dbReference>
<dbReference type="Gene3D" id="2.30.30.40">
    <property type="entry name" value="SH3 Domains"/>
    <property type="match status" value="5"/>
</dbReference>
<feature type="domain" description="Protein kinase" evidence="19">
    <location>
        <begin position="21"/>
        <end position="307"/>
    </location>
</feature>
<keyword evidence="24" id="KW-0723">Serine/threonine-protein kinase</keyword>
<dbReference type="SMART" id="SM00220">
    <property type="entry name" value="S_TKc"/>
    <property type="match status" value="1"/>
</dbReference>
<dbReference type="CDD" id="cd00047">
    <property type="entry name" value="PTPc"/>
    <property type="match status" value="1"/>
</dbReference>
<dbReference type="InterPro" id="IPR008271">
    <property type="entry name" value="Ser/Thr_kinase_AS"/>
</dbReference>
<dbReference type="KEGG" id="sre:PTSG_11624"/>
<evidence type="ECO:0000256" key="8">
    <source>
        <dbReference type="ARBA" id="ARBA00023123"/>
    </source>
</evidence>
<evidence type="ECO:0000313" key="25">
    <source>
        <dbReference type="Proteomes" id="UP000007799"/>
    </source>
</evidence>
<dbReference type="eggNOG" id="KOG4229">
    <property type="taxonomic scope" value="Eukaryota"/>
</dbReference>
<evidence type="ECO:0000259" key="23">
    <source>
        <dbReference type="PROSITE" id="PS51456"/>
    </source>
</evidence>
<dbReference type="SMART" id="SM00404">
    <property type="entry name" value="PTPc_motif"/>
    <property type="match status" value="1"/>
</dbReference>
<dbReference type="Proteomes" id="UP000007799">
    <property type="component" value="Unassembled WGS sequence"/>
</dbReference>
<dbReference type="InterPro" id="IPR000719">
    <property type="entry name" value="Prot_kinase_dom"/>
</dbReference>
<feature type="compositionally biased region" description="Basic and acidic residues" evidence="17">
    <location>
        <begin position="2682"/>
        <end position="2723"/>
    </location>
</feature>
<dbReference type="Gene3D" id="1.20.5.4820">
    <property type="match status" value="1"/>
</dbReference>
<dbReference type="Pfam" id="PF00018">
    <property type="entry name" value="SH3_1"/>
    <property type="match status" value="2"/>
</dbReference>
<dbReference type="InterPro" id="IPR011009">
    <property type="entry name" value="Kinase-like_dom_sf"/>
</dbReference>
<keyword evidence="6 14" id="KW-0547">Nucleotide-binding</keyword>
<dbReference type="PROSITE" id="PS51456">
    <property type="entry name" value="MYOSIN_MOTOR"/>
    <property type="match status" value="1"/>
</dbReference>
<feature type="region of interest" description="Disordered" evidence="17">
    <location>
        <begin position="1861"/>
        <end position="1888"/>
    </location>
</feature>
<dbReference type="GO" id="GO:0042995">
    <property type="term" value="C:cell projection"/>
    <property type="evidence" value="ECO:0007669"/>
    <property type="project" value="UniProtKB-SubCell"/>
</dbReference>
<dbReference type="SUPFAM" id="SSF52540">
    <property type="entry name" value="P-loop containing nucleoside triphosphate hydrolases"/>
    <property type="match status" value="1"/>
</dbReference>
<dbReference type="InterPro" id="IPR036028">
    <property type="entry name" value="SH3-like_dom_sf"/>
</dbReference>
<evidence type="ECO:0000256" key="7">
    <source>
        <dbReference type="ARBA" id="ARBA00022840"/>
    </source>
</evidence>
<comment type="similarity">
    <text evidence="14">Belongs to the TRAFAC class myosin-kinesin ATPase superfamily. Myosin family.</text>
</comment>
<evidence type="ECO:0000259" key="19">
    <source>
        <dbReference type="PROSITE" id="PS50011"/>
    </source>
</evidence>
<keyword evidence="10 14" id="KW-0009">Actin-binding</keyword>
<dbReference type="InterPro" id="IPR001609">
    <property type="entry name" value="Myosin_head_motor_dom-like"/>
</dbReference>
<dbReference type="SMART" id="SM00326">
    <property type="entry name" value="SH3"/>
    <property type="match status" value="6"/>
</dbReference>
<dbReference type="Pfam" id="PF07647">
    <property type="entry name" value="SAM_2"/>
    <property type="match status" value="2"/>
</dbReference>
<evidence type="ECO:0000256" key="2">
    <source>
        <dbReference type="ARBA" id="ARBA00004316"/>
    </source>
</evidence>
<evidence type="ECO:0000256" key="6">
    <source>
        <dbReference type="ARBA" id="ARBA00022741"/>
    </source>
</evidence>
<evidence type="ECO:0000259" key="21">
    <source>
        <dbReference type="PROSITE" id="PS50056"/>
    </source>
</evidence>
<dbReference type="PROSITE" id="PS50002">
    <property type="entry name" value="SH3"/>
    <property type="match status" value="4"/>
</dbReference>
<dbReference type="PROSITE" id="PS00383">
    <property type="entry name" value="TYR_PHOSPHATASE_1"/>
    <property type="match status" value="1"/>
</dbReference>
<dbReference type="InterPro" id="IPR029021">
    <property type="entry name" value="Prot-tyrosine_phosphatase-like"/>
</dbReference>
<keyword evidence="7 14" id="KW-0067">ATP-binding</keyword>
<dbReference type="SMART" id="SM00242">
    <property type="entry name" value="MYSc"/>
    <property type="match status" value="1"/>
</dbReference>
<dbReference type="InterPro" id="IPR001660">
    <property type="entry name" value="SAM"/>
</dbReference>